<organism evidence="2 3">
    <name type="scientific">Caenorhabditis remanei</name>
    <name type="common">Caenorhabditis vulgaris</name>
    <dbReference type="NCBI Taxonomy" id="31234"/>
    <lineage>
        <taxon>Eukaryota</taxon>
        <taxon>Metazoa</taxon>
        <taxon>Ecdysozoa</taxon>
        <taxon>Nematoda</taxon>
        <taxon>Chromadorea</taxon>
        <taxon>Rhabditida</taxon>
        <taxon>Rhabditina</taxon>
        <taxon>Rhabditomorpha</taxon>
        <taxon>Rhabditoidea</taxon>
        <taxon>Rhabditidae</taxon>
        <taxon>Peloderinae</taxon>
        <taxon>Caenorhabditis</taxon>
    </lineage>
</organism>
<dbReference type="GO" id="GO:0016791">
    <property type="term" value="F:phosphatase activity"/>
    <property type="evidence" value="ECO:0007669"/>
    <property type="project" value="UniProtKB-ARBA"/>
</dbReference>
<dbReference type="CTD" id="9802964"/>
<gene>
    <name evidence="2" type="ORF">GCK72_001391</name>
</gene>
<evidence type="ECO:0000313" key="3">
    <source>
        <dbReference type="Proteomes" id="UP000483820"/>
    </source>
</evidence>
<dbReference type="SMART" id="SM00855">
    <property type="entry name" value="PGAM"/>
    <property type="match status" value="1"/>
</dbReference>
<accession>A0A6A5HSE2</accession>
<dbReference type="InterPro" id="IPR013078">
    <property type="entry name" value="His_Pase_superF_clade-1"/>
</dbReference>
<reference evidence="2 3" key="1">
    <citation type="submission" date="2019-12" db="EMBL/GenBank/DDBJ databases">
        <title>Chromosome-level assembly of the Caenorhabditis remanei genome.</title>
        <authorList>
            <person name="Teterina A.A."/>
            <person name="Willis J.H."/>
            <person name="Phillips P.C."/>
        </authorList>
    </citation>
    <scope>NUCLEOTIDE SEQUENCE [LARGE SCALE GENOMIC DNA]</scope>
    <source>
        <strain evidence="2 3">PX506</strain>
        <tissue evidence="2">Whole organism</tissue>
    </source>
</reference>
<dbReference type="SUPFAM" id="SSF53254">
    <property type="entry name" value="Phosphoglycerate mutase-like"/>
    <property type="match status" value="1"/>
</dbReference>
<dbReference type="KEGG" id="crq:GCK72_001391"/>
<feature type="compositionally biased region" description="Basic and acidic residues" evidence="1">
    <location>
        <begin position="198"/>
        <end position="220"/>
    </location>
</feature>
<evidence type="ECO:0000256" key="1">
    <source>
        <dbReference type="SAM" id="MobiDB-lite"/>
    </source>
</evidence>
<feature type="compositionally biased region" description="Basic residues" evidence="1">
    <location>
        <begin position="159"/>
        <end position="168"/>
    </location>
</feature>
<feature type="compositionally biased region" description="Basic and acidic residues" evidence="1">
    <location>
        <begin position="1"/>
        <end position="20"/>
    </location>
</feature>
<dbReference type="Pfam" id="PF00300">
    <property type="entry name" value="His_Phos_1"/>
    <property type="match status" value="1"/>
</dbReference>
<dbReference type="AlphaFoldDB" id="A0A6A5HSE2"/>
<protein>
    <submittedName>
        <fullName evidence="2">Uncharacterized protein</fullName>
    </submittedName>
</protein>
<dbReference type="InterPro" id="IPR029033">
    <property type="entry name" value="His_PPase_superfam"/>
</dbReference>
<dbReference type="GeneID" id="9802964"/>
<name>A0A6A5HSE2_CAERE</name>
<feature type="compositionally biased region" description="Basic residues" evidence="1">
    <location>
        <begin position="180"/>
        <end position="197"/>
    </location>
</feature>
<dbReference type="PANTHER" id="PTHR22093:SF0">
    <property type="entry name" value="LEUKOCYTE RECEPTOR CLUSTER MEMBER 1"/>
    <property type="match status" value="1"/>
</dbReference>
<dbReference type="PANTHER" id="PTHR22093">
    <property type="entry name" value="LEUKOCYTE RECEPTOR CLUSTER LRC MEMBER 1"/>
    <property type="match status" value="1"/>
</dbReference>
<feature type="region of interest" description="Disordered" evidence="1">
    <location>
        <begin position="125"/>
        <end position="220"/>
    </location>
</feature>
<comment type="caution">
    <text evidence="2">The sequence shown here is derived from an EMBL/GenBank/DDBJ whole genome shotgun (WGS) entry which is preliminary data.</text>
</comment>
<proteinExistence type="predicted"/>
<dbReference type="CDD" id="cd07067">
    <property type="entry name" value="HP_PGM_like"/>
    <property type="match status" value="1"/>
</dbReference>
<dbReference type="Proteomes" id="UP000483820">
    <property type="component" value="Chromosome I"/>
</dbReference>
<feature type="region of interest" description="Disordered" evidence="1">
    <location>
        <begin position="1"/>
        <end position="21"/>
    </location>
</feature>
<dbReference type="Gene3D" id="3.40.50.1240">
    <property type="entry name" value="Phosphoglycerate mutase-like"/>
    <property type="match status" value="1"/>
</dbReference>
<feature type="region of interest" description="Disordered" evidence="1">
    <location>
        <begin position="35"/>
        <end position="64"/>
    </location>
</feature>
<dbReference type="EMBL" id="WUAV01000001">
    <property type="protein sequence ID" value="KAF1769574.1"/>
    <property type="molecule type" value="Genomic_DNA"/>
</dbReference>
<dbReference type="RefSeq" id="XP_003105151.2">
    <property type="nucleotide sequence ID" value="XM_003105103.2"/>
</dbReference>
<dbReference type="InterPro" id="IPR039875">
    <property type="entry name" value="LENG1-like"/>
</dbReference>
<evidence type="ECO:0000313" key="2">
    <source>
        <dbReference type="EMBL" id="KAF1769574.1"/>
    </source>
</evidence>
<feature type="region of interest" description="Disordered" evidence="1">
    <location>
        <begin position="77"/>
        <end position="98"/>
    </location>
</feature>
<sequence length="455" mass="53110">MERVRRDERKAAEDEQRVLDRQIQAENERRINHLRQKADDRMTTMFGTSSSSGPAAKDVSISDETGHVNLFQDLEREERKNLGTGNKEYEAEKAAEKKEWESKMGIQVYFADNTNDLNKKKEWYEEMPLRRNPDGLTTSRKFDALPCISRGKEETEKEKKKKKRKRKHSDSDSDSDDGGKRKHKKDKKKKKKKKHHRDSSEERRLEEEYDRERKQKMAKLRDERIKRERLEKQRQMTITYPRKIWIIRHAEREDNINRHWKKLDGADGLASDNSMLSQRGKQQAKECKTRFKNAQFSHIFASPFDRTIETASIIVEDRDMKVKAEGGLCEALYLCEKPPGFWETDKLAKKFPLVDVDYIPVYSRYTLPKEGCGDDACVTRVGTTLRKIFEKYEGNLVLVGHGASIGACHEVLMGDFKYVGQATVSEFEETAPGKYRCNFSSDSSHLSDKKNLRPW</sequence>